<dbReference type="PANTHER" id="PTHR43394">
    <property type="entry name" value="ATP-DEPENDENT PERMEASE MDL1, MITOCHONDRIAL"/>
    <property type="match status" value="1"/>
</dbReference>
<evidence type="ECO:0000256" key="9">
    <source>
        <dbReference type="ARBA" id="ARBA00059943"/>
    </source>
</evidence>
<comment type="catalytic activity">
    <reaction evidence="8">
        <text>ATP + H2O + xenobioticSide 1 = ADP + phosphate + xenobioticSide 2.</text>
        <dbReference type="EC" id="7.6.2.2"/>
    </reaction>
</comment>
<comment type="similarity">
    <text evidence="10">Belongs to the ABC transporter superfamily. Multidrug exporter LmrA (TC 3.A.1.117.1) family.</text>
</comment>
<dbReference type="Proteomes" id="UP000050920">
    <property type="component" value="Unassembled WGS sequence"/>
</dbReference>
<keyword evidence="6 12" id="KW-1133">Transmembrane helix</keyword>
<evidence type="ECO:0000256" key="12">
    <source>
        <dbReference type="SAM" id="Phobius"/>
    </source>
</evidence>
<dbReference type="GO" id="GO:0015421">
    <property type="term" value="F:ABC-type oligopeptide transporter activity"/>
    <property type="evidence" value="ECO:0007669"/>
    <property type="project" value="TreeGrafter"/>
</dbReference>
<comment type="subcellular location">
    <subcellularLocation>
        <location evidence="1">Cell membrane</location>
        <topology evidence="1">Multi-pass membrane protein</topology>
    </subcellularLocation>
</comment>
<evidence type="ECO:0000256" key="2">
    <source>
        <dbReference type="ARBA" id="ARBA00012191"/>
    </source>
</evidence>
<dbReference type="PANTHER" id="PTHR43394:SF1">
    <property type="entry name" value="ATP-BINDING CASSETTE SUB-FAMILY B MEMBER 10, MITOCHONDRIAL"/>
    <property type="match status" value="1"/>
</dbReference>
<dbReference type="PROSITE" id="PS50929">
    <property type="entry name" value="ABC_TM1F"/>
    <property type="match status" value="1"/>
</dbReference>
<dbReference type="SUPFAM" id="SSF52540">
    <property type="entry name" value="P-loop containing nucleoside triphosphate hydrolases"/>
    <property type="match status" value="1"/>
</dbReference>
<dbReference type="InterPro" id="IPR036640">
    <property type="entry name" value="ABC1_TM_sf"/>
</dbReference>
<dbReference type="InterPro" id="IPR003593">
    <property type="entry name" value="AAA+_ATPase"/>
</dbReference>
<dbReference type="PROSITE" id="PS00211">
    <property type="entry name" value="ABC_TRANSPORTER_1"/>
    <property type="match status" value="1"/>
</dbReference>
<dbReference type="SMART" id="SM00382">
    <property type="entry name" value="AAA"/>
    <property type="match status" value="1"/>
</dbReference>
<dbReference type="InterPro" id="IPR011527">
    <property type="entry name" value="ABC1_TM_dom"/>
</dbReference>
<evidence type="ECO:0000256" key="4">
    <source>
        <dbReference type="ARBA" id="ARBA00022741"/>
    </source>
</evidence>
<evidence type="ECO:0000256" key="8">
    <source>
        <dbReference type="ARBA" id="ARBA00034018"/>
    </source>
</evidence>
<keyword evidence="5" id="KW-0067">ATP-binding</keyword>
<dbReference type="EC" id="7.6.2.2" evidence="2"/>
<gene>
    <name evidence="15" type="ORF">DY78_GL002450</name>
</gene>
<accession>A0A0R2NXJ2</accession>
<evidence type="ECO:0000256" key="11">
    <source>
        <dbReference type="ARBA" id="ARBA00072598"/>
    </source>
</evidence>
<dbReference type="CDD" id="cd18551">
    <property type="entry name" value="ABC_6TM_LmrA_like"/>
    <property type="match status" value="1"/>
</dbReference>
<dbReference type="FunFam" id="3.40.50.300:FF:000218">
    <property type="entry name" value="Multidrug ABC transporter ATP-binding protein"/>
    <property type="match status" value="1"/>
</dbReference>
<organism evidence="15 16">
    <name type="scientific">Lactiplantibacillus fabifermentans DSM 21115</name>
    <dbReference type="NCBI Taxonomy" id="1413187"/>
    <lineage>
        <taxon>Bacteria</taxon>
        <taxon>Bacillati</taxon>
        <taxon>Bacillota</taxon>
        <taxon>Bacilli</taxon>
        <taxon>Lactobacillales</taxon>
        <taxon>Lactobacillaceae</taxon>
        <taxon>Lactiplantibacillus</taxon>
    </lineage>
</organism>
<feature type="transmembrane region" description="Helical" evidence="12">
    <location>
        <begin position="290"/>
        <end position="311"/>
    </location>
</feature>
<feature type="domain" description="ABC transporter" evidence="13">
    <location>
        <begin position="348"/>
        <end position="583"/>
    </location>
</feature>
<evidence type="ECO:0000256" key="6">
    <source>
        <dbReference type="ARBA" id="ARBA00022989"/>
    </source>
</evidence>
<dbReference type="GO" id="GO:0008559">
    <property type="term" value="F:ABC-type xenobiotic transporter activity"/>
    <property type="evidence" value="ECO:0007669"/>
    <property type="project" value="UniProtKB-EC"/>
</dbReference>
<dbReference type="EMBL" id="AYGX02000046">
    <property type="protein sequence ID" value="KRO28323.1"/>
    <property type="molecule type" value="Genomic_DNA"/>
</dbReference>
<keyword evidence="7 12" id="KW-0472">Membrane</keyword>
<evidence type="ECO:0000313" key="15">
    <source>
        <dbReference type="EMBL" id="KRO28323.1"/>
    </source>
</evidence>
<evidence type="ECO:0000256" key="3">
    <source>
        <dbReference type="ARBA" id="ARBA00022692"/>
    </source>
</evidence>
<comment type="function">
    <text evidence="9">Efflux transporter for a variety of amphiphilic cationic compounds, including antibiotics.</text>
</comment>
<dbReference type="RefSeq" id="WP_024624966.1">
    <property type="nucleotide sequence ID" value="NZ_AYGX02000046.1"/>
</dbReference>
<evidence type="ECO:0000256" key="7">
    <source>
        <dbReference type="ARBA" id="ARBA00023136"/>
    </source>
</evidence>
<dbReference type="AlphaFoldDB" id="A0A0R2NXJ2"/>
<proteinExistence type="inferred from homology"/>
<dbReference type="SUPFAM" id="SSF90123">
    <property type="entry name" value="ABC transporter transmembrane region"/>
    <property type="match status" value="1"/>
</dbReference>
<feature type="transmembrane region" description="Helical" evidence="12">
    <location>
        <begin position="175"/>
        <end position="192"/>
    </location>
</feature>
<feature type="transmembrane region" description="Helical" evidence="12">
    <location>
        <begin position="34"/>
        <end position="54"/>
    </location>
</feature>
<keyword evidence="3 12" id="KW-0812">Transmembrane</keyword>
<protein>
    <recommendedName>
        <fullName evidence="11">Multidrug resistance ABC transporter ATP-binding and permease protein</fullName>
        <ecNumber evidence="2">7.6.2.2</ecNumber>
    </recommendedName>
</protein>
<evidence type="ECO:0000256" key="5">
    <source>
        <dbReference type="ARBA" id="ARBA00022840"/>
    </source>
</evidence>
<name>A0A0R2NXJ2_9LACO</name>
<reference evidence="15 16" key="1">
    <citation type="journal article" date="2015" name="Genome Announc.">
        <title>Expanding the biotechnology potential of lactobacilli through comparative genomics of 213 strains and associated genera.</title>
        <authorList>
            <person name="Sun Z."/>
            <person name="Harris H.M."/>
            <person name="McCann A."/>
            <person name="Guo C."/>
            <person name="Argimon S."/>
            <person name="Zhang W."/>
            <person name="Yang X."/>
            <person name="Jeffery I.B."/>
            <person name="Cooney J.C."/>
            <person name="Kagawa T.F."/>
            <person name="Liu W."/>
            <person name="Song Y."/>
            <person name="Salvetti E."/>
            <person name="Wrobel A."/>
            <person name="Rasinkangas P."/>
            <person name="Parkhill J."/>
            <person name="Rea M.C."/>
            <person name="O'Sullivan O."/>
            <person name="Ritari J."/>
            <person name="Douillard F.P."/>
            <person name="Paul Ross R."/>
            <person name="Yang R."/>
            <person name="Briner A.E."/>
            <person name="Felis G.E."/>
            <person name="de Vos W.M."/>
            <person name="Barrangou R."/>
            <person name="Klaenhammer T.R."/>
            <person name="Caufield P.W."/>
            <person name="Cui Y."/>
            <person name="Zhang H."/>
            <person name="O'Toole P.W."/>
        </authorList>
    </citation>
    <scope>NUCLEOTIDE SEQUENCE [LARGE SCALE GENOMIC DNA]</scope>
    <source>
        <strain evidence="15 16">DSM 21115</strain>
    </source>
</reference>
<evidence type="ECO:0000259" key="13">
    <source>
        <dbReference type="PROSITE" id="PS50893"/>
    </source>
</evidence>
<feature type="transmembrane region" description="Helical" evidence="12">
    <location>
        <begin position="74"/>
        <end position="98"/>
    </location>
</feature>
<evidence type="ECO:0000256" key="10">
    <source>
        <dbReference type="ARBA" id="ARBA00061674"/>
    </source>
</evidence>
<dbReference type="GO" id="GO:0005524">
    <property type="term" value="F:ATP binding"/>
    <property type="evidence" value="ECO:0007669"/>
    <property type="project" value="UniProtKB-KW"/>
</dbReference>
<dbReference type="InterPro" id="IPR039421">
    <property type="entry name" value="Type_1_exporter"/>
</dbReference>
<dbReference type="GO" id="GO:0005886">
    <property type="term" value="C:plasma membrane"/>
    <property type="evidence" value="ECO:0007669"/>
    <property type="project" value="UniProtKB-SubCell"/>
</dbReference>
<keyword evidence="4" id="KW-0547">Nucleotide-binding</keyword>
<keyword evidence="16" id="KW-1185">Reference proteome</keyword>
<feature type="transmembrane region" description="Helical" evidence="12">
    <location>
        <begin position="251"/>
        <end position="278"/>
    </location>
</feature>
<dbReference type="Pfam" id="PF00005">
    <property type="entry name" value="ABC_tran"/>
    <property type="match status" value="1"/>
</dbReference>
<dbReference type="Gene3D" id="1.20.1560.10">
    <property type="entry name" value="ABC transporter type 1, transmembrane domain"/>
    <property type="match status" value="1"/>
</dbReference>
<evidence type="ECO:0000259" key="14">
    <source>
        <dbReference type="PROSITE" id="PS50929"/>
    </source>
</evidence>
<dbReference type="InterPro" id="IPR017871">
    <property type="entry name" value="ABC_transporter-like_CS"/>
</dbReference>
<evidence type="ECO:0000313" key="16">
    <source>
        <dbReference type="Proteomes" id="UP000050920"/>
    </source>
</evidence>
<dbReference type="InterPro" id="IPR003439">
    <property type="entry name" value="ABC_transporter-like_ATP-bd"/>
</dbReference>
<comment type="caution">
    <text evidence="15">The sequence shown here is derived from an EMBL/GenBank/DDBJ whole genome shotgun (WGS) entry which is preliminary data.</text>
</comment>
<dbReference type="GO" id="GO:0016887">
    <property type="term" value="F:ATP hydrolysis activity"/>
    <property type="evidence" value="ECO:0007669"/>
    <property type="project" value="InterPro"/>
</dbReference>
<feature type="domain" description="ABC transmembrane type-1" evidence="14">
    <location>
        <begin position="38"/>
        <end position="316"/>
    </location>
</feature>
<dbReference type="PROSITE" id="PS50893">
    <property type="entry name" value="ABC_TRANSPORTER_2"/>
    <property type="match status" value="1"/>
</dbReference>
<evidence type="ECO:0000256" key="1">
    <source>
        <dbReference type="ARBA" id="ARBA00004651"/>
    </source>
</evidence>
<sequence length="587" mass="64216">MERRIEAPTNKQAKPGKFDLQGFLNLIRQTKPKYWQLWVGLLLGLLATGAQLVVPKFAQTLINGFSHGVNTALLGGVIGLFLLSAVISAVSGSLLGIFGENVVANLRTTLWHKLVRLRVSYFDDVKTGEMTSRLVNDTTQIKDLLANSFPQMVTSLMQLIGALVIMAFMDWKMTAIMFLAVPLMMLVMFPIMRWTRGVGHQRQDALAKFSGTADETLTEIRLVKSSNAENFETANGGDQIQKLYKIGVKEALYDSIAGPVMTASMMALFVGVLVYAAARVASGTMSMGMLVSFLMYLFQIIGPAGTLGQFFTTLSKANGSTERVRDLLAEPEEQLEAGATQSVADQTLAMEHVDFAYEDGQPILHDVNFEAKPNTVVAFAGPSGGGKSTVFGLLERYYQPQSGQVTIGGQNVADLSLADWRSQIGYVSQDSAIMAGTIRDNLTYGLAGTFTDDDLWHVLQLASANKFVRDMPNGLDTQVGERGVKVSGGQRQRLAIARAFLRDPKILMLDEATASLDSESEAMVQQALGELMKGRTTLVIAHRLSTIVDADDIYFIEHGSVSGHGTHQELMDQLPLYRDYVKIQFKE</sequence>
<dbReference type="Gene3D" id="3.40.50.300">
    <property type="entry name" value="P-loop containing nucleotide triphosphate hydrolases"/>
    <property type="match status" value="1"/>
</dbReference>
<dbReference type="Pfam" id="PF00664">
    <property type="entry name" value="ABC_membrane"/>
    <property type="match status" value="1"/>
</dbReference>
<dbReference type="InterPro" id="IPR027417">
    <property type="entry name" value="P-loop_NTPase"/>
</dbReference>